<reference evidence="11" key="1">
    <citation type="submission" date="2017-05" db="EMBL/GenBank/DDBJ databases">
        <title>Complete and WGS of Bordetella genogroups.</title>
        <authorList>
            <person name="Spilker T."/>
            <person name="Lipuma J."/>
        </authorList>
    </citation>
    <scope>NUCLEOTIDE SEQUENCE [LARGE SCALE GENOMIC DNA]</scope>
    <source>
        <strain evidence="11">AU16122</strain>
    </source>
</reference>
<dbReference type="CDD" id="cd00383">
    <property type="entry name" value="trans_reg_C"/>
    <property type="match status" value="1"/>
</dbReference>
<dbReference type="InterPro" id="IPR016032">
    <property type="entry name" value="Sig_transdc_resp-reg_C-effctor"/>
</dbReference>
<dbReference type="InterPro" id="IPR039420">
    <property type="entry name" value="WalR-like"/>
</dbReference>
<evidence type="ECO:0000313" key="11">
    <source>
        <dbReference type="Proteomes" id="UP000216020"/>
    </source>
</evidence>
<dbReference type="AlphaFoldDB" id="A0A261SJR7"/>
<keyword evidence="1 6" id="KW-0597">Phosphoprotein</keyword>
<evidence type="ECO:0000256" key="5">
    <source>
        <dbReference type="ARBA" id="ARBA00023163"/>
    </source>
</evidence>
<keyword evidence="4 7" id="KW-0238">DNA-binding</keyword>
<evidence type="ECO:0000313" key="10">
    <source>
        <dbReference type="EMBL" id="OZI37415.1"/>
    </source>
</evidence>
<proteinExistence type="predicted"/>
<evidence type="ECO:0000256" key="4">
    <source>
        <dbReference type="ARBA" id="ARBA00023125"/>
    </source>
</evidence>
<dbReference type="SUPFAM" id="SSF46894">
    <property type="entry name" value="C-terminal effector domain of the bipartite response regulators"/>
    <property type="match status" value="1"/>
</dbReference>
<dbReference type="CDD" id="cd17574">
    <property type="entry name" value="REC_OmpR"/>
    <property type="match status" value="1"/>
</dbReference>
<feature type="modified residue" description="4-aspartylphosphate" evidence="6">
    <location>
        <position position="53"/>
    </location>
</feature>
<dbReference type="InterPro" id="IPR001789">
    <property type="entry name" value="Sig_transdc_resp-reg_receiver"/>
</dbReference>
<sequence length="228" mass="25066">MTYPILIVEDDATISTIVSGYLESEGFVSEVAHSGQEALRRVAVGRYSLVLLDLGLPDEDGLAVLRKLRSRISAPVMVVSARNSLDARLTAFELGAADILAKPFDPRELRYRVLNLIGRERQAELPACFRIGDWTMDAVTRTITDENGRDAGLTSQEFAVLLLLAGGNGKVYSRGQIIDAASVASEPESDRSVDILISRIRKKLSVRRDHAWRIVTVRGIGYRAERAA</sequence>
<evidence type="ECO:0000256" key="6">
    <source>
        <dbReference type="PROSITE-ProRule" id="PRU00169"/>
    </source>
</evidence>
<dbReference type="OrthoDB" id="9151589at2"/>
<organism evidence="10 11">
    <name type="scientific">Bordetella genomosp. 10</name>
    <dbReference type="NCBI Taxonomy" id="1416804"/>
    <lineage>
        <taxon>Bacteria</taxon>
        <taxon>Pseudomonadati</taxon>
        <taxon>Pseudomonadota</taxon>
        <taxon>Betaproteobacteria</taxon>
        <taxon>Burkholderiales</taxon>
        <taxon>Alcaligenaceae</taxon>
        <taxon>Bordetella</taxon>
    </lineage>
</organism>
<evidence type="ECO:0000256" key="1">
    <source>
        <dbReference type="ARBA" id="ARBA00022553"/>
    </source>
</evidence>
<dbReference type="RefSeq" id="WP_094851521.1">
    <property type="nucleotide sequence ID" value="NZ_NEVM01000001.1"/>
</dbReference>
<accession>A0A261SJR7</accession>
<dbReference type="PANTHER" id="PTHR48111:SF1">
    <property type="entry name" value="TWO-COMPONENT RESPONSE REGULATOR ORR33"/>
    <property type="match status" value="1"/>
</dbReference>
<dbReference type="SMART" id="SM00862">
    <property type="entry name" value="Trans_reg_C"/>
    <property type="match status" value="1"/>
</dbReference>
<dbReference type="SMART" id="SM00448">
    <property type="entry name" value="REC"/>
    <property type="match status" value="1"/>
</dbReference>
<dbReference type="Gene3D" id="3.40.50.2300">
    <property type="match status" value="1"/>
</dbReference>
<dbReference type="Pfam" id="PF00072">
    <property type="entry name" value="Response_reg"/>
    <property type="match status" value="1"/>
</dbReference>
<evidence type="ECO:0000256" key="3">
    <source>
        <dbReference type="ARBA" id="ARBA00023015"/>
    </source>
</evidence>
<name>A0A261SJR7_9BORD</name>
<feature type="domain" description="OmpR/PhoB-type" evidence="9">
    <location>
        <begin position="126"/>
        <end position="226"/>
    </location>
</feature>
<protein>
    <recommendedName>
        <fullName evidence="12">DNA-binding response regulator</fullName>
    </recommendedName>
</protein>
<feature type="domain" description="Response regulatory" evidence="8">
    <location>
        <begin position="4"/>
        <end position="117"/>
    </location>
</feature>
<feature type="DNA-binding region" description="OmpR/PhoB-type" evidence="7">
    <location>
        <begin position="126"/>
        <end position="226"/>
    </location>
</feature>
<comment type="caution">
    <text evidence="10">The sequence shown here is derived from an EMBL/GenBank/DDBJ whole genome shotgun (WGS) entry which is preliminary data.</text>
</comment>
<evidence type="ECO:0000256" key="2">
    <source>
        <dbReference type="ARBA" id="ARBA00023012"/>
    </source>
</evidence>
<dbReference type="GO" id="GO:0000976">
    <property type="term" value="F:transcription cis-regulatory region binding"/>
    <property type="evidence" value="ECO:0007669"/>
    <property type="project" value="TreeGrafter"/>
</dbReference>
<dbReference type="InterPro" id="IPR001867">
    <property type="entry name" value="OmpR/PhoB-type_DNA-bd"/>
</dbReference>
<dbReference type="GO" id="GO:0000156">
    <property type="term" value="F:phosphorelay response regulator activity"/>
    <property type="evidence" value="ECO:0007669"/>
    <property type="project" value="TreeGrafter"/>
</dbReference>
<keyword evidence="5" id="KW-0804">Transcription</keyword>
<dbReference type="PROSITE" id="PS51755">
    <property type="entry name" value="OMPR_PHOB"/>
    <property type="match status" value="1"/>
</dbReference>
<dbReference type="PANTHER" id="PTHR48111">
    <property type="entry name" value="REGULATOR OF RPOS"/>
    <property type="match status" value="1"/>
</dbReference>
<dbReference type="PROSITE" id="PS50110">
    <property type="entry name" value="RESPONSE_REGULATORY"/>
    <property type="match status" value="1"/>
</dbReference>
<dbReference type="Proteomes" id="UP000216020">
    <property type="component" value="Unassembled WGS sequence"/>
</dbReference>
<evidence type="ECO:0000259" key="8">
    <source>
        <dbReference type="PROSITE" id="PS50110"/>
    </source>
</evidence>
<dbReference type="SUPFAM" id="SSF52172">
    <property type="entry name" value="CheY-like"/>
    <property type="match status" value="1"/>
</dbReference>
<dbReference type="Pfam" id="PF00486">
    <property type="entry name" value="Trans_reg_C"/>
    <property type="match status" value="1"/>
</dbReference>
<dbReference type="GO" id="GO:0005829">
    <property type="term" value="C:cytosol"/>
    <property type="evidence" value="ECO:0007669"/>
    <property type="project" value="TreeGrafter"/>
</dbReference>
<dbReference type="EMBL" id="NEVM01000001">
    <property type="protein sequence ID" value="OZI37415.1"/>
    <property type="molecule type" value="Genomic_DNA"/>
</dbReference>
<evidence type="ECO:0008006" key="12">
    <source>
        <dbReference type="Google" id="ProtNLM"/>
    </source>
</evidence>
<dbReference type="GO" id="GO:0006355">
    <property type="term" value="P:regulation of DNA-templated transcription"/>
    <property type="evidence" value="ECO:0007669"/>
    <property type="project" value="InterPro"/>
</dbReference>
<keyword evidence="3" id="KW-0805">Transcription regulation</keyword>
<evidence type="ECO:0000259" key="9">
    <source>
        <dbReference type="PROSITE" id="PS51755"/>
    </source>
</evidence>
<keyword evidence="11" id="KW-1185">Reference proteome</keyword>
<dbReference type="InterPro" id="IPR036388">
    <property type="entry name" value="WH-like_DNA-bd_sf"/>
</dbReference>
<dbReference type="InterPro" id="IPR011006">
    <property type="entry name" value="CheY-like_superfamily"/>
</dbReference>
<evidence type="ECO:0000256" key="7">
    <source>
        <dbReference type="PROSITE-ProRule" id="PRU01091"/>
    </source>
</evidence>
<keyword evidence="2" id="KW-0902">Two-component regulatory system</keyword>
<dbReference type="Gene3D" id="1.10.10.10">
    <property type="entry name" value="Winged helix-like DNA-binding domain superfamily/Winged helix DNA-binding domain"/>
    <property type="match status" value="1"/>
</dbReference>
<gene>
    <name evidence="10" type="ORF">CAL29_03110</name>
</gene>
<dbReference type="GO" id="GO:0032993">
    <property type="term" value="C:protein-DNA complex"/>
    <property type="evidence" value="ECO:0007669"/>
    <property type="project" value="TreeGrafter"/>
</dbReference>